<dbReference type="Pfam" id="PF07258">
    <property type="entry name" value="COMM_domain"/>
    <property type="match status" value="1"/>
</dbReference>
<dbReference type="PROSITE" id="PS51269">
    <property type="entry name" value="COMM"/>
    <property type="match status" value="1"/>
</dbReference>
<dbReference type="PANTHER" id="PTHR15857">
    <property type="entry name" value="COMM DOMAIN CONTAINING PROTEIN 2"/>
    <property type="match status" value="1"/>
</dbReference>
<protein>
    <submittedName>
        <fullName evidence="3">COMM domain-containing protein 2-like</fullName>
    </submittedName>
</protein>
<dbReference type="PANTHER" id="PTHR15857:SF0">
    <property type="entry name" value="COMM DOMAIN-CONTAINING PROTEIN 2"/>
    <property type="match status" value="1"/>
</dbReference>
<dbReference type="Proteomes" id="UP000694941">
    <property type="component" value="Unplaced"/>
</dbReference>
<dbReference type="InterPro" id="IPR037354">
    <property type="entry name" value="Commd2"/>
</dbReference>
<keyword evidence="2" id="KW-1185">Reference proteome</keyword>
<sequence>MFLILDEEHKHHLNFFTTVEPQVAKEFCRISLEFLQNGSNAKVYQNVAQKLGSNLETVKHAVEGLMRVLSEACKLNLSEMELQDSLSILDLQEEIKQEIVRWYVDHTVELRSALSSLNMNLLQYSSLEWRFDVQIASRCLRQQVTPLIILKLDLCKDGKKQPVVLQTDPCNLVHLTETLEEALTEVKSQHTRRMMRNIK</sequence>
<reference evidence="3" key="1">
    <citation type="submission" date="2025-08" db="UniProtKB">
        <authorList>
            <consortium name="RefSeq"/>
        </authorList>
    </citation>
    <scope>IDENTIFICATION</scope>
    <source>
        <tissue evidence="3">Muscle</tissue>
    </source>
</reference>
<dbReference type="InterPro" id="IPR017920">
    <property type="entry name" value="COMM"/>
</dbReference>
<name>A0ABM1BFA8_LIMPO</name>
<dbReference type="CDD" id="cd04750">
    <property type="entry name" value="Commd2"/>
    <property type="match status" value="1"/>
</dbReference>
<evidence type="ECO:0000259" key="1">
    <source>
        <dbReference type="PROSITE" id="PS51269"/>
    </source>
</evidence>
<evidence type="ECO:0000313" key="2">
    <source>
        <dbReference type="Proteomes" id="UP000694941"/>
    </source>
</evidence>
<evidence type="ECO:0000313" key="3">
    <source>
        <dbReference type="RefSeq" id="XP_013780823.1"/>
    </source>
</evidence>
<dbReference type="RefSeq" id="XP_013780823.1">
    <property type="nucleotide sequence ID" value="XM_013925369.2"/>
</dbReference>
<accession>A0ABM1BFA8</accession>
<proteinExistence type="predicted"/>
<dbReference type="Pfam" id="PF21672">
    <property type="entry name" value="COMM_HN"/>
    <property type="match status" value="1"/>
</dbReference>
<gene>
    <name evidence="3" type="primary">LOC106465167</name>
</gene>
<feature type="domain" description="COMM" evidence="1">
    <location>
        <begin position="123"/>
        <end position="190"/>
    </location>
</feature>
<dbReference type="GeneID" id="106465167"/>
<organism evidence="2 3">
    <name type="scientific">Limulus polyphemus</name>
    <name type="common">Atlantic horseshoe crab</name>
    <dbReference type="NCBI Taxonomy" id="6850"/>
    <lineage>
        <taxon>Eukaryota</taxon>
        <taxon>Metazoa</taxon>
        <taxon>Ecdysozoa</taxon>
        <taxon>Arthropoda</taxon>
        <taxon>Chelicerata</taxon>
        <taxon>Merostomata</taxon>
        <taxon>Xiphosura</taxon>
        <taxon>Limulidae</taxon>
        <taxon>Limulus</taxon>
    </lineage>
</organism>